<name>A0A0C5AZY4_ECOLX</name>
<evidence type="ECO:0000313" key="2">
    <source>
        <dbReference type="EMBL" id="AJL34547.1"/>
    </source>
</evidence>
<geneLocation type="plasmid" evidence="2">
    <name>pSYM9</name>
</geneLocation>
<feature type="region of interest" description="Disordered" evidence="1">
    <location>
        <begin position="171"/>
        <end position="192"/>
    </location>
</feature>
<feature type="compositionally biased region" description="Basic residues" evidence="1">
    <location>
        <begin position="181"/>
        <end position="192"/>
    </location>
</feature>
<dbReference type="RefSeq" id="WP_252368271.1">
    <property type="nucleotide sequence ID" value="NZ_KM107845.1"/>
</dbReference>
<dbReference type="AlphaFoldDB" id="A0A0C5AZY4"/>
<protein>
    <submittedName>
        <fullName evidence="2">Uncharacterized protein</fullName>
    </submittedName>
</protein>
<proteinExistence type="predicted"/>
<dbReference type="SUPFAM" id="SSF48657">
    <property type="entry name" value="FinO-like"/>
    <property type="match status" value="1"/>
</dbReference>
<sequence length="192" mass="21633">MTEPTRPILTIKRRNRTVYVPPEKATKCEPQPAERTTSKAKVQPKAKAPQKPAQKPTAAKPKKTPEQVAEGIRRQEENDRRQQDIAIANKSKKALANRVTKAFLKEHWPDLLTRGVDRRPMAKGIIEQILTRGAELDMPPEADRKAVRRILGIVTGTSSYQQSLIDQCIATTWTATPPNQKPRRRPKTPKPA</sequence>
<dbReference type="InterPro" id="IPR036442">
    <property type="entry name" value="ProQ/FinO_sf"/>
</dbReference>
<feature type="compositionally biased region" description="Basic and acidic residues" evidence="1">
    <location>
        <begin position="71"/>
        <end position="82"/>
    </location>
</feature>
<dbReference type="EMBL" id="KM107845">
    <property type="protein sequence ID" value="AJL34547.1"/>
    <property type="molecule type" value="Genomic_DNA"/>
</dbReference>
<organism evidence="2">
    <name type="scientific">Escherichia coli</name>
    <dbReference type="NCBI Taxonomy" id="562"/>
    <lineage>
        <taxon>Bacteria</taxon>
        <taxon>Pseudomonadati</taxon>
        <taxon>Pseudomonadota</taxon>
        <taxon>Gammaproteobacteria</taxon>
        <taxon>Enterobacterales</taxon>
        <taxon>Enterobacteriaceae</taxon>
        <taxon>Escherichia</taxon>
    </lineage>
</organism>
<gene>
    <name evidence="2" type="ORF">EL78_p6518</name>
</gene>
<dbReference type="Gene3D" id="1.10.1710.10">
    <property type="entry name" value="ProQ/FinO domain"/>
    <property type="match status" value="1"/>
</dbReference>
<feature type="region of interest" description="Disordered" evidence="1">
    <location>
        <begin position="1"/>
        <end position="82"/>
    </location>
</feature>
<keyword evidence="2" id="KW-0614">Plasmid</keyword>
<reference evidence="2" key="1">
    <citation type="submission" date="2014-07" db="EMBL/GenBank/DDBJ databases">
        <title>Complete sequence of probiotic Symbioflor2 E. coli strain G3/10 and draft sequences of Symbioflor2 strains G1/2, G4/9, G5, G6/7 and G8.</title>
        <authorList>
            <person name="Zschuettig A."/>
            <person name="Auerbach C."/>
            <person name="Meltke S."/>
            <person name="Eichhorn C."/>
            <person name="Brandt M."/>
            <person name="Blom J."/>
            <person name="Goesmann A."/>
            <person name="Jarek M."/>
            <person name="Scharfe M."/>
            <person name="Zimmermann K."/>
            <person name="Wassenaar T.M."/>
            <person name="Gunzer F."/>
        </authorList>
    </citation>
    <scope>NUCLEOTIDE SEQUENCE</scope>
    <source>
        <strain evidence="2">G5</strain>
        <plasmid evidence="2">pSYM9</plasmid>
    </source>
</reference>
<accession>A0A0C5AZY4</accession>
<feature type="compositionally biased region" description="Low complexity" evidence="1">
    <location>
        <begin position="39"/>
        <end position="59"/>
    </location>
</feature>
<evidence type="ECO:0000256" key="1">
    <source>
        <dbReference type="SAM" id="MobiDB-lite"/>
    </source>
</evidence>